<evidence type="ECO:0000256" key="3">
    <source>
        <dbReference type="ARBA" id="ARBA00022692"/>
    </source>
</evidence>
<feature type="transmembrane region" description="Helical" evidence="6">
    <location>
        <begin position="45"/>
        <end position="71"/>
    </location>
</feature>
<gene>
    <name evidence="8" type="ORF">C1875_02280</name>
</gene>
<reference evidence="8 9" key="1">
    <citation type="journal article" date="2018" name="Elife">
        <title>Discovery and characterization of a prevalent human gut bacterial enzyme sufficient for the inactivation of a family of plant toxins.</title>
        <authorList>
            <person name="Koppel N."/>
            <person name="Bisanz J.E."/>
            <person name="Pandelia M.E."/>
            <person name="Turnbaugh P.J."/>
            <person name="Balskus E.P."/>
        </authorList>
    </citation>
    <scope>NUCLEOTIDE SEQUENCE [LARGE SCALE GENOMIC DNA]</scope>
    <source>
        <strain evidence="8 9">W1 BHI 6</strain>
    </source>
</reference>
<evidence type="ECO:0000256" key="1">
    <source>
        <dbReference type="ARBA" id="ARBA00004651"/>
    </source>
</evidence>
<keyword evidence="4 6" id="KW-1133">Transmembrane helix</keyword>
<feature type="domain" description="Cytochrome b561 bacterial/Ni-hydrogenase" evidence="7">
    <location>
        <begin position="34"/>
        <end position="222"/>
    </location>
</feature>
<dbReference type="SUPFAM" id="SSF81342">
    <property type="entry name" value="Transmembrane di-heme cytochromes"/>
    <property type="match status" value="1"/>
</dbReference>
<dbReference type="InterPro" id="IPR051542">
    <property type="entry name" value="Hydrogenase_cytochrome"/>
</dbReference>
<feature type="transmembrane region" description="Helical" evidence="6">
    <location>
        <begin position="191"/>
        <end position="211"/>
    </location>
</feature>
<evidence type="ECO:0000256" key="6">
    <source>
        <dbReference type="SAM" id="Phobius"/>
    </source>
</evidence>
<comment type="caution">
    <text evidence="8">The sequence shown here is derived from an EMBL/GenBank/DDBJ whole genome shotgun (WGS) entry which is preliminary data.</text>
</comment>
<proteinExistence type="predicted"/>
<feature type="transmembrane region" description="Helical" evidence="6">
    <location>
        <begin position="149"/>
        <end position="171"/>
    </location>
</feature>
<dbReference type="PANTHER" id="PTHR30485">
    <property type="entry name" value="NI/FE-HYDROGENASE 1 B-TYPE CYTOCHROME SUBUNIT"/>
    <property type="match status" value="1"/>
</dbReference>
<name>A0A369MKD8_EGGLN</name>
<dbReference type="AlphaFoldDB" id="A0A369MKD8"/>
<dbReference type="GO" id="GO:0005886">
    <property type="term" value="C:plasma membrane"/>
    <property type="evidence" value="ECO:0007669"/>
    <property type="project" value="UniProtKB-SubCell"/>
</dbReference>
<dbReference type="InterPro" id="IPR011577">
    <property type="entry name" value="Cyt_b561_bac/Ni-Hgenase"/>
</dbReference>
<dbReference type="Gene3D" id="1.20.950.20">
    <property type="entry name" value="Transmembrane di-heme cytochromes, Chain C"/>
    <property type="match status" value="1"/>
</dbReference>
<dbReference type="Pfam" id="PF01292">
    <property type="entry name" value="Ni_hydr_CYTB"/>
    <property type="match status" value="1"/>
</dbReference>
<dbReference type="GO" id="GO:0022904">
    <property type="term" value="P:respiratory electron transport chain"/>
    <property type="evidence" value="ECO:0007669"/>
    <property type="project" value="InterPro"/>
</dbReference>
<feature type="transmembrane region" description="Helical" evidence="6">
    <location>
        <begin position="120"/>
        <end position="137"/>
    </location>
</feature>
<keyword evidence="5 6" id="KW-0472">Membrane</keyword>
<dbReference type="InterPro" id="IPR016174">
    <property type="entry name" value="Di-haem_cyt_TM"/>
</dbReference>
<sequence>MSKGPVKVSAEEAAKNQAFLASMAASGKERYIKRHSLQARLTHGITIAACILLCISGLFVFVPALAAAVGADTVFAIRMSHRIIGVVFVVVPLISALLAPKGVAHIFKNLFDRWDSDDKKWMMLFFPYLFMAKWIHMPDQREVKSGQRFADGMLWFAGALMGITGIILLLGTTLFDFGAGVHGVTLFLHDIGFLLIAVFGLAHIFLGAGIFQPYRGTAKLMFGDGTVSESDALYHWGHWARKEIATGENVVEKTK</sequence>
<evidence type="ECO:0000256" key="2">
    <source>
        <dbReference type="ARBA" id="ARBA00022475"/>
    </source>
</evidence>
<evidence type="ECO:0000313" key="9">
    <source>
        <dbReference type="Proteomes" id="UP000253970"/>
    </source>
</evidence>
<feature type="transmembrane region" description="Helical" evidence="6">
    <location>
        <begin position="83"/>
        <end position="100"/>
    </location>
</feature>
<keyword evidence="2" id="KW-1003">Cell membrane</keyword>
<evidence type="ECO:0000256" key="5">
    <source>
        <dbReference type="ARBA" id="ARBA00023136"/>
    </source>
</evidence>
<dbReference type="PANTHER" id="PTHR30485:SF0">
    <property type="entry name" value="NI_FE-HYDROGENASE 1 B-TYPE CYTOCHROME SUBUNIT-RELATED"/>
    <property type="match status" value="1"/>
</dbReference>
<dbReference type="GO" id="GO:0009055">
    <property type="term" value="F:electron transfer activity"/>
    <property type="evidence" value="ECO:0007669"/>
    <property type="project" value="InterPro"/>
</dbReference>
<organism evidence="8 9">
    <name type="scientific">Eggerthella lenta</name>
    <name type="common">Eubacterium lentum</name>
    <dbReference type="NCBI Taxonomy" id="84112"/>
    <lineage>
        <taxon>Bacteria</taxon>
        <taxon>Bacillati</taxon>
        <taxon>Actinomycetota</taxon>
        <taxon>Coriobacteriia</taxon>
        <taxon>Eggerthellales</taxon>
        <taxon>Eggerthellaceae</taxon>
        <taxon>Eggerthella</taxon>
    </lineage>
</organism>
<evidence type="ECO:0000313" key="8">
    <source>
        <dbReference type="EMBL" id="RDB72851.1"/>
    </source>
</evidence>
<evidence type="ECO:0000256" key="4">
    <source>
        <dbReference type="ARBA" id="ARBA00022989"/>
    </source>
</evidence>
<dbReference type="Proteomes" id="UP000253970">
    <property type="component" value="Unassembled WGS sequence"/>
</dbReference>
<dbReference type="RefSeq" id="WP_114532716.1">
    <property type="nucleotide sequence ID" value="NZ_JAQDVM010000003.1"/>
</dbReference>
<dbReference type="EMBL" id="PPTU01000002">
    <property type="protein sequence ID" value="RDB72851.1"/>
    <property type="molecule type" value="Genomic_DNA"/>
</dbReference>
<evidence type="ECO:0000259" key="7">
    <source>
        <dbReference type="Pfam" id="PF01292"/>
    </source>
</evidence>
<accession>A0A369MKD8</accession>
<keyword evidence="3 6" id="KW-0812">Transmembrane</keyword>
<dbReference type="GO" id="GO:0020037">
    <property type="term" value="F:heme binding"/>
    <property type="evidence" value="ECO:0007669"/>
    <property type="project" value="TreeGrafter"/>
</dbReference>
<protein>
    <submittedName>
        <fullName evidence="8">Formate dehydrogenase</fullName>
    </submittedName>
</protein>
<comment type="subcellular location">
    <subcellularLocation>
        <location evidence="1">Cell membrane</location>
        <topology evidence="1">Multi-pass membrane protein</topology>
    </subcellularLocation>
</comment>